<proteinExistence type="inferred from homology"/>
<dbReference type="Gene3D" id="3.90.1300.10">
    <property type="entry name" value="Amidase signature (AS) domain"/>
    <property type="match status" value="1"/>
</dbReference>
<keyword evidence="7 10" id="KW-0067">ATP-binding</keyword>
<dbReference type="InterPro" id="IPR004412">
    <property type="entry name" value="GatA"/>
</dbReference>
<evidence type="ECO:0000313" key="12">
    <source>
        <dbReference type="EMBL" id="CDM65674.1"/>
    </source>
</evidence>
<reference evidence="12 13" key="1">
    <citation type="submission" date="2013-12" db="EMBL/GenBank/DDBJ databases">
        <authorList>
            <person name="Stott M."/>
        </authorList>
    </citation>
    <scope>NUCLEOTIDE SEQUENCE [LARGE SCALE GENOMIC DNA]</scope>
    <source>
        <strain evidence="12 13">K22</strain>
    </source>
</reference>
<evidence type="ECO:0000256" key="9">
    <source>
        <dbReference type="ARBA" id="ARBA00047407"/>
    </source>
</evidence>
<evidence type="ECO:0000256" key="1">
    <source>
        <dbReference type="ARBA" id="ARBA00008069"/>
    </source>
</evidence>
<feature type="active site" description="Charge relay system" evidence="10">
    <location>
        <position position="154"/>
    </location>
</feature>
<keyword evidence="5 10" id="KW-0436">Ligase</keyword>
<protein>
    <recommendedName>
        <fullName evidence="4 10">Glutamyl-tRNA(Gln) amidotransferase subunit A</fullName>
        <shortName evidence="10">Glu-ADT subunit A</shortName>
        <ecNumber evidence="3 10">6.3.5.7</ecNumber>
    </recommendedName>
</protein>
<dbReference type="PROSITE" id="PS00571">
    <property type="entry name" value="AMIDASES"/>
    <property type="match status" value="1"/>
</dbReference>
<accession>A0A0B6WZF0</accession>
<dbReference type="PIRSF" id="PIRSF001221">
    <property type="entry name" value="Amidase_fungi"/>
    <property type="match status" value="1"/>
</dbReference>
<evidence type="ECO:0000256" key="4">
    <source>
        <dbReference type="ARBA" id="ARBA00014428"/>
    </source>
</evidence>
<dbReference type="AlphaFoldDB" id="A0A0B6WZF0"/>
<comment type="similarity">
    <text evidence="1 10">Belongs to the amidase family. GatA subfamily.</text>
</comment>
<name>A0A0B6WZF0_9BACT</name>
<dbReference type="NCBIfam" id="TIGR00132">
    <property type="entry name" value="gatA"/>
    <property type="match status" value="1"/>
</dbReference>
<dbReference type="Pfam" id="PF01425">
    <property type="entry name" value="Amidase"/>
    <property type="match status" value="1"/>
</dbReference>
<sequence length="489" mass="52734">MSYLDCDLEELRQKIVSREVSAREIVARALDAAEKLNETLNAFLAIDRRGAEARAAELDQSLGKLPATGPLFGIPIAIKDNICVRGLQTSCGSRILGDYHPPYDATAIERLRAAGAVIIGKTNCDEFAMGSSNENSAYGPVRNPWDIERVPGGSSGGSAAAVAARIVPIALGSDTGGSVRQPAALCGIIGLKPTYGRISRYGLVAFGSSLDQIGIFGLRARDVAKVLSVIAGRDPHDATTADVAVPDYAAQLVPDAKGVRLGVPRALFGEGLDPEVRRAVEGAIEAYRDLGAEIVEVELPHAKYSIACYYIIATAEASSNLARYDGVRYGFRAEEADELIEMYRRTRDQGFGAEVKRRIMLGTFVLSSGYYEAYYRKAQQVRTLIREDFHRAFARCDAIITPTSPTPAFLLGEKTDDPLKMYLSDVYTCIVNLAGIPGISVPCGLSSSGLPIGMQLVSRHWDESTLLRLAHAYELAHPLTARPPVAANW</sequence>
<dbReference type="PANTHER" id="PTHR11895">
    <property type="entry name" value="TRANSAMIDASE"/>
    <property type="match status" value="1"/>
</dbReference>
<evidence type="ECO:0000256" key="5">
    <source>
        <dbReference type="ARBA" id="ARBA00022598"/>
    </source>
</evidence>
<evidence type="ECO:0000256" key="2">
    <source>
        <dbReference type="ARBA" id="ARBA00011123"/>
    </source>
</evidence>
<dbReference type="STRING" id="454194.PYK22_01679"/>
<dbReference type="InterPro" id="IPR020556">
    <property type="entry name" value="Amidase_CS"/>
</dbReference>
<feature type="domain" description="Amidase" evidence="11">
    <location>
        <begin position="24"/>
        <end position="467"/>
    </location>
</feature>
<dbReference type="GO" id="GO:0050567">
    <property type="term" value="F:glutaminyl-tRNA synthase (glutamine-hydrolyzing) activity"/>
    <property type="evidence" value="ECO:0007669"/>
    <property type="project" value="UniProtKB-UniRule"/>
</dbReference>
<comment type="subunit">
    <text evidence="2 10">Heterotrimer of A, B and C subunits.</text>
</comment>
<evidence type="ECO:0000256" key="10">
    <source>
        <dbReference type="HAMAP-Rule" id="MF_00120"/>
    </source>
</evidence>
<dbReference type="GO" id="GO:0030956">
    <property type="term" value="C:glutamyl-tRNA(Gln) amidotransferase complex"/>
    <property type="evidence" value="ECO:0007669"/>
    <property type="project" value="InterPro"/>
</dbReference>
<evidence type="ECO:0000259" key="11">
    <source>
        <dbReference type="Pfam" id="PF01425"/>
    </source>
</evidence>
<evidence type="ECO:0000313" key="13">
    <source>
        <dbReference type="Proteomes" id="UP000031518"/>
    </source>
</evidence>
<feature type="active site" description="Acyl-ester intermediate" evidence="10">
    <location>
        <position position="178"/>
    </location>
</feature>
<dbReference type="InterPro" id="IPR036928">
    <property type="entry name" value="AS_sf"/>
</dbReference>
<dbReference type="HAMAP" id="MF_00120">
    <property type="entry name" value="GatA"/>
    <property type="match status" value="1"/>
</dbReference>
<keyword evidence="12" id="KW-0808">Transferase</keyword>
<dbReference type="PANTHER" id="PTHR11895:SF151">
    <property type="entry name" value="GLUTAMYL-TRNA(GLN) AMIDOTRANSFERASE SUBUNIT A"/>
    <property type="match status" value="1"/>
</dbReference>
<organism evidence="12 13">
    <name type="scientific">Pyrinomonas methylaliphatogenes</name>
    <dbReference type="NCBI Taxonomy" id="454194"/>
    <lineage>
        <taxon>Bacteria</taxon>
        <taxon>Pseudomonadati</taxon>
        <taxon>Acidobacteriota</taxon>
        <taxon>Blastocatellia</taxon>
        <taxon>Blastocatellales</taxon>
        <taxon>Pyrinomonadaceae</taxon>
        <taxon>Pyrinomonas</taxon>
    </lineage>
</organism>
<dbReference type="GO" id="GO:0016740">
    <property type="term" value="F:transferase activity"/>
    <property type="evidence" value="ECO:0007669"/>
    <property type="project" value="UniProtKB-KW"/>
</dbReference>
<dbReference type="GO" id="GO:0005524">
    <property type="term" value="F:ATP binding"/>
    <property type="evidence" value="ECO:0007669"/>
    <property type="project" value="UniProtKB-KW"/>
</dbReference>
<gene>
    <name evidence="10" type="primary">gatA</name>
    <name evidence="12" type="ORF">PYK22_01679</name>
</gene>
<keyword evidence="13" id="KW-1185">Reference proteome</keyword>
<dbReference type="SUPFAM" id="SSF75304">
    <property type="entry name" value="Amidase signature (AS) enzymes"/>
    <property type="match status" value="1"/>
</dbReference>
<evidence type="ECO:0000256" key="3">
    <source>
        <dbReference type="ARBA" id="ARBA00012739"/>
    </source>
</evidence>
<keyword evidence="8 10" id="KW-0648">Protein biosynthesis</keyword>
<reference evidence="12 13" key="2">
    <citation type="submission" date="2015-01" db="EMBL/GenBank/DDBJ databases">
        <title>Complete genome sequence of Pyrinomonas methylaliphatogenes type strain K22T.</title>
        <authorList>
            <person name="Lee K.C.Y."/>
            <person name="Power J.F."/>
            <person name="Dunfield P.F."/>
            <person name="Morgan X.C."/>
            <person name="Huttenhower C."/>
            <person name="Stott M.B."/>
        </authorList>
    </citation>
    <scope>NUCLEOTIDE SEQUENCE [LARGE SCALE GENOMIC DNA]</scope>
    <source>
        <strain evidence="12 13">K22</strain>
    </source>
</reference>
<dbReference type="EC" id="6.3.5.7" evidence="3 10"/>
<dbReference type="GO" id="GO:0006412">
    <property type="term" value="P:translation"/>
    <property type="evidence" value="ECO:0007669"/>
    <property type="project" value="UniProtKB-UniRule"/>
</dbReference>
<comment type="function">
    <text evidence="10">Allows the formation of correctly charged Gln-tRNA(Gln) through the transamidation of misacylated Glu-tRNA(Gln) in organisms which lack glutaminyl-tRNA synthetase. The reaction takes place in the presence of glutamine and ATP through an activated gamma-phospho-Glu-tRNA(Gln).</text>
</comment>
<dbReference type="InterPro" id="IPR000120">
    <property type="entry name" value="Amidase"/>
</dbReference>
<evidence type="ECO:0000256" key="8">
    <source>
        <dbReference type="ARBA" id="ARBA00022917"/>
    </source>
</evidence>
<feature type="active site" description="Charge relay system" evidence="10">
    <location>
        <position position="79"/>
    </location>
</feature>
<dbReference type="Proteomes" id="UP000031518">
    <property type="component" value="Unassembled WGS sequence"/>
</dbReference>
<dbReference type="InterPro" id="IPR023631">
    <property type="entry name" value="Amidase_dom"/>
</dbReference>
<keyword evidence="6 10" id="KW-0547">Nucleotide-binding</keyword>
<dbReference type="RefSeq" id="WP_041976155.1">
    <property type="nucleotide sequence ID" value="NZ_CBXV010000006.1"/>
</dbReference>
<dbReference type="OrthoDB" id="9811471at2"/>
<comment type="catalytic activity">
    <reaction evidence="9 10">
        <text>L-glutamyl-tRNA(Gln) + L-glutamine + ATP + H2O = L-glutaminyl-tRNA(Gln) + L-glutamate + ADP + phosphate + H(+)</text>
        <dbReference type="Rhea" id="RHEA:17521"/>
        <dbReference type="Rhea" id="RHEA-COMP:9681"/>
        <dbReference type="Rhea" id="RHEA-COMP:9684"/>
        <dbReference type="ChEBI" id="CHEBI:15377"/>
        <dbReference type="ChEBI" id="CHEBI:15378"/>
        <dbReference type="ChEBI" id="CHEBI:29985"/>
        <dbReference type="ChEBI" id="CHEBI:30616"/>
        <dbReference type="ChEBI" id="CHEBI:43474"/>
        <dbReference type="ChEBI" id="CHEBI:58359"/>
        <dbReference type="ChEBI" id="CHEBI:78520"/>
        <dbReference type="ChEBI" id="CHEBI:78521"/>
        <dbReference type="ChEBI" id="CHEBI:456216"/>
        <dbReference type="EC" id="6.3.5.7"/>
    </reaction>
</comment>
<dbReference type="EMBL" id="CBXV010000006">
    <property type="protein sequence ID" value="CDM65674.1"/>
    <property type="molecule type" value="Genomic_DNA"/>
</dbReference>
<evidence type="ECO:0000256" key="6">
    <source>
        <dbReference type="ARBA" id="ARBA00022741"/>
    </source>
</evidence>
<evidence type="ECO:0000256" key="7">
    <source>
        <dbReference type="ARBA" id="ARBA00022840"/>
    </source>
</evidence>